<dbReference type="GO" id="GO:0006302">
    <property type="term" value="P:double-strand break repair"/>
    <property type="evidence" value="ECO:0007669"/>
    <property type="project" value="InterPro"/>
</dbReference>
<protein>
    <recommendedName>
        <fullName evidence="11">AAA+ ATPase domain-containing protein</fullName>
    </recommendedName>
</protein>
<keyword evidence="6" id="KW-0269">Exonuclease</keyword>
<dbReference type="Gene3D" id="1.10.10.1020">
    <property type="entry name" value="RecBCD complex, subunit RecD, N-terminal domain"/>
    <property type="match status" value="1"/>
</dbReference>
<keyword evidence="3" id="KW-0227">DNA damage</keyword>
<keyword evidence="8" id="KW-0238">DNA-binding</keyword>
<dbReference type="SMART" id="SM00382">
    <property type="entry name" value="AAA"/>
    <property type="match status" value="1"/>
</dbReference>
<dbReference type="Gene3D" id="3.40.50.300">
    <property type="entry name" value="P-loop containing nucleotide triphosphate hydrolases"/>
    <property type="match status" value="3"/>
</dbReference>
<evidence type="ECO:0000256" key="1">
    <source>
        <dbReference type="ARBA" id="ARBA00022722"/>
    </source>
</evidence>
<dbReference type="GO" id="GO:0003677">
    <property type="term" value="F:DNA binding"/>
    <property type="evidence" value="ECO:0007669"/>
    <property type="project" value="UniProtKB-KW"/>
</dbReference>
<dbReference type="HAMAP" id="MF_01487">
    <property type="entry name" value="RecD"/>
    <property type="match status" value="1"/>
</dbReference>
<evidence type="ECO:0000313" key="12">
    <source>
        <dbReference type="EMBL" id="CBX28140.1"/>
    </source>
</evidence>
<dbReference type="GO" id="GO:0006310">
    <property type="term" value="P:DNA recombination"/>
    <property type="evidence" value="ECO:0007669"/>
    <property type="project" value="InterPro"/>
</dbReference>
<dbReference type="InterPro" id="IPR027417">
    <property type="entry name" value="P-loop_NTPase"/>
</dbReference>
<evidence type="ECO:0000256" key="8">
    <source>
        <dbReference type="ARBA" id="ARBA00023125"/>
    </source>
</evidence>
<keyword evidence="9" id="KW-0234">DNA repair</keyword>
<dbReference type="Pfam" id="PF13538">
    <property type="entry name" value="UvrD_C_2"/>
    <property type="match status" value="1"/>
</dbReference>
<dbReference type="PANTHER" id="PTHR43788">
    <property type="entry name" value="DNA2/NAM7 HELICASE FAMILY MEMBER"/>
    <property type="match status" value="1"/>
</dbReference>
<keyword evidence="4" id="KW-0378">Hydrolase</keyword>
<dbReference type="CDD" id="cd17933">
    <property type="entry name" value="DEXSc_RecD-like"/>
    <property type="match status" value="1"/>
</dbReference>
<dbReference type="NCBIfam" id="TIGR01447">
    <property type="entry name" value="recD"/>
    <property type="match status" value="1"/>
</dbReference>
<dbReference type="GO" id="GO:0008854">
    <property type="term" value="F:exodeoxyribonuclease V activity"/>
    <property type="evidence" value="ECO:0007669"/>
    <property type="project" value="InterPro"/>
</dbReference>
<dbReference type="InterPro" id="IPR050534">
    <property type="entry name" value="Coronavir_polyprotein_1ab"/>
</dbReference>
<keyword evidence="2" id="KW-0547">Nucleotide-binding</keyword>
<evidence type="ECO:0000256" key="10">
    <source>
        <dbReference type="ARBA" id="ARBA00023235"/>
    </source>
</evidence>
<evidence type="ECO:0000256" key="4">
    <source>
        <dbReference type="ARBA" id="ARBA00022801"/>
    </source>
</evidence>
<dbReference type="Pfam" id="PF21185">
    <property type="entry name" value="RecD_N"/>
    <property type="match status" value="1"/>
</dbReference>
<keyword evidence="5" id="KW-0347">Helicase</keyword>
<keyword evidence="1" id="KW-0540">Nuclease</keyword>
<evidence type="ECO:0000256" key="2">
    <source>
        <dbReference type="ARBA" id="ARBA00022741"/>
    </source>
</evidence>
<dbReference type="GO" id="GO:0009338">
    <property type="term" value="C:exodeoxyribonuclease V complex"/>
    <property type="evidence" value="ECO:0007669"/>
    <property type="project" value="InterPro"/>
</dbReference>
<dbReference type="InterPro" id="IPR041851">
    <property type="entry name" value="RecD_N_sf"/>
</dbReference>
<dbReference type="InterPro" id="IPR003593">
    <property type="entry name" value="AAA+_ATPase"/>
</dbReference>
<dbReference type="GO" id="GO:0017116">
    <property type="term" value="F:single-stranded DNA helicase activity"/>
    <property type="evidence" value="ECO:0007669"/>
    <property type="project" value="TreeGrafter"/>
</dbReference>
<evidence type="ECO:0000256" key="7">
    <source>
        <dbReference type="ARBA" id="ARBA00022840"/>
    </source>
</evidence>
<accession>E1YC46</accession>
<organism evidence="12">
    <name type="scientific">uncultured Desulfobacterium sp</name>
    <dbReference type="NCBI Taxonomy" id="201089"/>
    <lineage>
        <taxon>Bacteria</taxon>
        <taxon>Pseudomonadati</taxon>
        <taxon>Thermodesulfobacteriota</taxon>
        <taxon>Desulfobacteria</taxon>
        <taxon>Desulfobacterales</taxon>
        <taxon>Desulfobacteriaceae</taxon>
        <taxon>Desulfobacterium</taxon>
        <taxon>environmental samples</taxon>
    </lineage>
</organism>
<evidence type="ECO:0000256" key="5">
    <source>
        <dbReference type="ARBA" id="ARBA00022806"/>
    </source>
</evidence>
<evidence type="ECO:0000259" key="11">
    <source>
        <dbReference type="SMART" id="SM00382"/>
    </source>
</evidence>
<evidence type="ECO:0000256" key="6">
    <source>
        <dbReference type="ARBA" id="ARBA00022839"/>
    </source>
</evidence>
<dbReference type="Pfam" id="PF13245">
    <property type="entry name" value="AAA_19"/>
    <property type="match status" value="1"/>
</dbReference>
<keyword evidence="7" id="KW-0067">ATP-binding</keyword>
<keyword evidence="10" id="KW-0413">Isomerase</keyword>
<dbReference type="PANTHER" id="PTHR43788:SF6">
    <property type="entry name" value="DNA HELICASE B"/>
    <property type="match status" value="1"/>
</dbReference>
<dbReference type="InterPro" id="IPR027785">
    <property type="entry name" value="UvrD-like_helicase_C"/>
</dbReference>
<feature type="domain" description="AAA+ ATPase" evidence="11">
    <location>
        <begin position="169"/>
        <end position="401"/>
    </location>
</feature>
<reference evidence="12" key="1">
    <citation type="journal article" date="2011" name="Environ. Microbiol.">
        <title>Genomic insights into the metabolic potential of the polycyclic aromatic hydrocarbon degrading sulfate-reducing Deltaproteobacterium N47.</title>
        <authorList>
            <person name="Bergmann F."/>
            <person name="Selesi D."/>
            <person name="Weinmaier T."/>
            <person name="Tischler P."/>
            <person name="Rattei T."/>
            <person name="Meckenstock R.U."/>
        </authorList>
    </citation>
    <scope>NUCLEOTIDE SEQUENCE</scope>
</reference>
<evidence type="ECO:0000256" key="9">
    <source>
        <dbReference type="ARBA" id="ARBA00023204"/>
    </source>
</evidence>
<gene>
    <name evidence="12" type="ORF">N47_G34640</name>
</gene>
<dbReference type="InterPro" id="IPR049550">
    <property type="entry name" value="RecD_N"/>
</dbReference>
<sequence>MNNYIKSLHDINIFTNIDLHFAKFICETANENDAGLFLAAAFVSNAAGNGDVCLDLEKFAGRVILEETEDRKSLACPALDIWIEKLFRTNVVGKPGDYRPLILDDKNRLYLHKYWYYEKSLSDAIKKRAADDITGIDGKHVKVLLDKYFPDNCQVNKNLQKIAALTTVFKRFCLISGGPGTGKTTAMAKILALLTEVESGRKLKIYLCAPTGKAAAKLAESIRDTKNNIDCSDEIKKLIPEDAYTIHRLLKTVSGSSGFYYNAENKLSADVVIVDEASMVDLALLSKFMEALPDKARLVLAGDKDQLASVEAGSVLGDLCNRGNTNEYSGKLYKEVYKEKKESIDIALTDKESAAGKLLLNDCIVVFNKNYRFSEKSSIGRLSMAVNRGEADSAIGILNEKNNDGIYWEEIKSQHQLYHLLEEKILEGYCPYLQINDPISALNSFGRFKILCVLNKGPFGIDSINLLAESVLANKRLIDASNQWYRGRPVLIKENSYSHGLYNGDVGLIMPAQDEDDNLYAYFHGSQEPERRFKPGILPKHETAYAMTVHKSQGSEFENVVLILPEKDYPVLTRELIYTGITRTTGKLTILGTAGILKTAISRKTERASGLQDALWS</sequence>
<name>E1YC46_9BACT</name>
<dbReference type="CDD" id="cd18809">
    <property type="entry name" value="SF1_C_RecD"/>
    <property type="match status" value="1"/>
</dbReference>
<dbReference type="EMBL" id="FR695868">
    <property type="protein sequence ID" value="CBX28140.1"/>
    <property type="molecule type" value="Genomic_DNA"/>
</dbReference>
<dbReference type="GO" id="GO:0005524">
    <property type="term" value="F:ATP binding"/>
    <property type="evidence" value="ECO:0007669"/>
    <property type="project" value="UniProtKB-KW"/>
</dbReference>
<evidence type="ECO:0000256" key="3">
    <source>
        <dbReference type="ARBA" id="ARBA00022763"/>
    </source>
</evidence>
<proteinExistence type="inferred from homology"/>
<dbReference type="InterPro" id="IPR006344">
    <property type="entry name" value="RecD"/>
</dbReference>
<dbReference type="AlphaFoldDB" id="E1YC46"/>
<dbReference type="SUPFAM" id="SSF52540">
    <property type="entry name" value="P-loop containing nucleoside triphosphate hydrolases"/>
    <property type="match status" value="2"/>
</dbReference>